<accession>A0A3P6H0U5</accession>
<name>A0A3P6H0U5_ENTVE</name>
<gene>
    <name evidence="2" type="ORF">EVEC_LOCUS996</name>
</gene>
<organism evidence="2 3">
    <name type="scientific">Enterobius vermicularis</name>
    <name type="common">Human pinworm</name>
    <dbReference type="NCBI Taxonomy" id="51028"/>
    <lineage>
        <taxon>Eukaryota</taxon>
        <taxon>Metazoa</taxon>
        <taxon>Ecdysozoa</taxon>
        <taxon>Nematoda</taxon>
        <taxon>Chromadorea</taxon>
        <taxon>Rhabditida</taxon>
        <taxon>Spirurina</taxon>
        <taxon>Oxyuridomorpha</taxon>
        <taxon>Oxyuroidea</taxon>
        <taxon>Oxyuridae</taxon>
        <taxon>Enterobius</taxon>
    </lineage>
</organism>
<dbReference type="EMBL" id="UXUI01007157">
    <property type="protein sequence ID" value="VDD85853.1"/>
    <property type="molecule type" value="Genomic_DNA"/>
</dbReference>
<evidence type="ECO:0000313" key="2">
    <source>
        <dbReference type="EMBL" id="VDD85853.1"/>
    </source>
</evidence>
<dbReference type="Proteomes" id="UP000274131">
    <property type="component" value="Unassembled WGS sequence"/>
</dbReference>
<sequence>MTLDLTEADDPYYQYLLAYYQSYERYLGRLHQLYPNLTLPQVQQRYNPNLQLPYSKQIKDGVIVLQSYEYFCTVRSDLCNLLFSCPPCSTKNEKSDEDDVADEVSVITTPNSSASETTTATNTISGIHGAHIEGAETTKQQSHRQPEPDDIYDELQIEPLTSGKEDSKRKTDQKTQTNSNITSERTIIQLRNSEVKGSIDENPSYPEYYDEEIVEDDTNADDLISSERAKNYTNHNVRRRSKRQTYQKYPVHSQQYCTCPAPAELENSLKTQEELLQPDFSNSEKARAPDVPEEFLRAAKGCSLLEQDRSGSSATGNCSWFQNGSSFKSPSFMPLRSEPLSRRDFENCLRLNISEEDCLRTRQSFLVNRVTTSPKQIAFPETRLIVENNFSDFTETFIEDSTKEASRSNLLTHVSAPVKDRHFEAGVDKWLRVSHFKSDDLHNGVTKTGLGRRQNVLVNFKNWTADYKSSVRPEFLGPVQNNFFAEDDGFVNGVPEVEKTQMKSKKGNKEFLCNRLTSGFATVPEEINTKNTAEQSLVSLIDPDSGDMPRIDPPTAAMSDLESVENQNAEVAAVETLNRSPHRTRISGSNRTVSRLGIIKTKPNGTVFTYLHLDSPMNVLQKAVFISRMEYGGCLLSRDENCRKSIINAYLLASSLLEQEESDRKKVLYVVTSRTRKQIRSLYFDIHEVVQHAIDSGVVVHAVFLGTQYSRQFEIIICESLSEDQHQWQLLSLTDLSLGNK</sequence>
<reference evidence="2 3" key="1">
    <citation type="submission" date="2018-10" db="EMBL/GenBank/DDBJ databases">
        <authorList>
            <consortium name="Pathogen Informatics"/>
        </authorList>
    </citation>
    <scope>NUCLEOTIDE SEQUENCE [LARGE SCALE GENOMIC DNA]</scope>
</reference>
<dbReference type="OrthoDB" id="10670008at2759"/>
<feature type="compositionally biased region" description="Polar residues" evidence="1">
    <location>
        <begin position="174"/>
        <end position="183"/>
    </location>
</feature>
<protein>
    <submittedName>
        <fullName evidence="2">Uncharacterized protein</fullName>
    </submittedName>
</protein>
<proteinExistence type="predicted"/>
<evidence type="ECO:0000313" key="3">
    <source>
        <dbReference type="Proteomes" id="UP000274131"/>
    </source>
</evidence>
<feature type="compositionally biased region" description="Basic and acidic residues" evidence="1">
    <location>
        <begin position="163"/>
        <end position="173"/>
    </location>
</feature>
<feature type="region of interest" description="Disordered" evidence="1">
    <location>
        <begin position="160"/>
        <end position="183"/>
    </location>
</feature>
<dbReference type="AlphaFoldDB" id="A0A3P6H0U5"/>
<evidence type="ECO:0000256" key="1">
    <source>
        <dbReference type="SAM" id="MobiDB-lite"/>
    </source>
</evidence>
<keyword evidence="3" id="KW-1185">Reference proteome</keyword>